<dbReference type="PROSITE" id="PS50943">
    <property type="entry name" value="HTH_CROC1"/>
    <property type="match status" value="1"/>
</dbReference>
<keyword evidence="3" id="KW-0812">Transmembrane</keyword>
<evidence type="ECO:0000256" key="2">
    <source>
        <dbReference type="SAM" id="Coils"/>
    </source>
</evidence>
<dbReference type="Gene3D" id="1.10.260.40">
    <property type="entry name" value="lambda repressor-like DNA-binding domains"/>
    <property type="match status" value="1"/>
</dbReference>
<dbReference type="SMART" id="SM00530">
    <property type="entry name" value="HTH_XRE"/>
    <property type="match status" value="1"/>
</dbReference>
<dbReference type="EMBL" id="DXBR01000063">
    <property type="protein sequence ID" value="HIZ39725.1"/>
    <property type="molecule type" value="Genomic_DNA"/>
</dbReference>
<feature type="transmembrane region" description="Helical" evidence="3">
    <location>
        <begin position="153"/>
        <end position="174"/>
    </location>
</feature>
<evidence type="ECO:0000313" key="5">
    <source>
        <dbReference type="EMBL" id="HIZ39725.1"/>
    </source>
</evidence>
<feature type="transmembrane region" description="Helical" evidence="3">
    <location>
        <begin position="186"/>
        <end position="207"/>
    </location>
</feature>
<sequence>MNLAEKIMTLRKKRGWSQEELAMQLNISRQSVSKWESGASIPDLDKILKLSEIFDVTTDYLLKETEEESGDWKSEREVSERPGVMQQMERVGFLEEEQTGNWQEEQVGSWNAEYPEDSMRMREDTAEARENIEVTEEEAEQYMDTVEATAKKIAVGVSACIVSPVLLVLLGGLAEYKAIPMNEDMAGGIGVVILLLIIAGAVSVFILQGMKLDRYEYMEKELLSLEEGVRKLVECKKESFEPYYRGVVTSGVVLCILSVIPILIGAAFNAPDVVFVFAVALLLILVALGVFQFVWSGMIYGSYQKLLEEGDYARKNKMKNKRNDHLSTVYWCTITAVYLAVSLLTGWWYRTWIIWPTAGVFYAAVLAVAEMVRKKK</sequence>
<evidence type="ECO:0000256" key="1">
    <source>
        <dbReference type="ARBA" id="ARBA00023125"/>
    </source>
</evidence>
<dbReference type="AlphaFoldDB" id="A0A9D2J799"/>
<keyword evidence="3" id="KW-1133">Transmembrane helix</keyword>
<keyword evidence="1" id="KW-0238">DNA-binding</keyword>
<dbReference type="SUPFAM" id="SSF47413">
    <property type="entry name" value="lambda repressor-like DNA-binding domains"/>
    <property type="match status" value="1"/>
</dbReference>
<dbReference type="PANTHER" id="PTHR46558">
    <property type="entry name" value="TRACRIPTIONAL REGULATORY PROTEIN-RELATED-RELATED"/>
    <property type="match status" value="1"/>
</dbReference>
<comment type="caution">
    <text evidence="5">The sequence shown here is derived from an EMBL/GenBank/DDBJ whole genome shotgun (WGS) entry which is preliminary data.</text>
</comment>
<dbReference type="Pfam" id="PF01381">
    <property type="entry name" value="HTH_3"/>
    <property type="match status" value="1"/>
</dbReference>
<dbReference type="GO" id="GO:0003677">
    <property type="term" value="F:DNA binding"/>
    <property type="evidence" value="ECO:0007669"/>
    <property type="project" value="UniProtKB-KW"/>
</dbReference>
<evidence type="ECO:0000259" key="4">
    <source>
        <dbReference type="PROSITE" id="PS50943"/>
    </source>
</evidence>
<gene>
    <name evidence="5" type="ORF">H9968_07350</name>
</gene>
<protein>
    <submittedName>
        <fullName evidence="5">Helix-turn-helix domain-containing protein</fullName>
    </submittedName>
</protein>
<reference evidence="5" key="1">
    <citation type="journal article" date="2021" name="PeerJ">
        <title>Extensive microbial diversity within the chicken gut microbiome revealed by metagenomics and culture.</title>
        <authorList>
            <person name="Gilroy R."/>
            <person name="Ravi A."/>
            <person name="Getino M."/>
            <person name="Pursley I."/>
            <person name="Horton D.L."/>
            <person name="Alikhan N.F."/>
            <person name="Baker D."/>
            <person name="Gharbi K."/>
            <person name="Hall N."/>
            <person name="Watson M."/>
            <person name="Adriaenssens E.M."/>
            <person name="Foster-Nyarko E."/>
            <person name="Jarju S."/>
            <person name="Secka A."/>
            <person name="Antonio M."/>
            <person name="Oren A."/>
            <person name="Chaudhuri R.R."/>
            <person name="La Ragione R."/>
            <person name="Hildebrand F."/>
            <person name="Pallen M.J."/>
        </authorList>
    </citation>
    <scope>NUCLEOTIDE SEQUENCE</scope>
    <source>
        <strain evidence="5">CHK179-28034</strain>
    </source>
</reference>
<feature type="coiled-coil region" evidence="2">
    <location>
        <begin position="118"/>
        <end position="152"/>
    </location>
</feature>
<evidence type="ECO:0000256" key="3">
    <source>
        <dbReference type="SAM" id="Phobius"/>
    </source>
</evidence>
<dbReference type="InterPro" id="IPR010982">
    <property type="entry name" value="Lambda_DNA-bd_dom_sf"/>
</dbReference>
<proteinExistence type="predicted"/>
<keyword evidence="3" id="KW-0472">Membrane</keyword>
<dbReference type="Proteomes" id="UP000824049">
    <property type="component" value="Unassembled WGS sequence"/>
</dbReference>
<evidence type="ECO:0000313" key="6">
    <source>
        <dbReference type="Proteomes" id="UP000824049"/>
    </source>
</evidence>
<keyword evidence="2" id="KW-0175">Coiled coil</keyword>
<feature type="transmembrane region" description="Helical" evidence="3">
    <location>
        <begin position="246"/>
        <end position="268"/>
    </location>
</feature>
<accession>A0A9D2J799</accession>
<reference evidence="5" key="2">
    <citation type="submission" date="2021-04" db="EMBL/GenBank/DDBJ databases">
        <authorList>
            <person name="Gilroy R."/>
        </authorList>
    </citation>
    <scope>NUCLEOTIDE SEQUENCE</scope>
    <source>
        <strain evidence="5">CHK179-28034</strain>
    </source>
</reference>
<organism evidence="5 6">
    <name type="scientific">Candidatus Anaerobutyricum stercoris</name>
    <dbReference type="NCBI Taxonomy" id="2838457"/>
    <lineage>
        <taxon>Bacteria</taxon>
        <taxon>Bacillati</taxon>
        <taxon>Bacillota</taxon>
        <taxon>Clostridia</taxon>
        <taxon>Lachnospirales</taxon>
        <taxon>Lachnospiraceae</taxon>
        <taxon>Anaerobutyricum</taxon>
    </lineage>
</organism>
<dbReference type="CDD" id="cd00093">
    <property type="entry name" value="HTH_XRE"/>
    <property type="match status" value="1"/>
</dbReference>
<dbReference type="PANTHER" id="PTHR46558:SF4">
    <property type="entry name" value="DNA-BIDING PHAGE PROTEIN"/>
    <property type="match status" value="1"/>
</dbReference>
<feature type="domain" description="HTH cro/C1-type" evidence="4">
    <location>
        <begin position="10"/>
        <end position="61"/>
    </location>
</feature>
<name>A0A9D2J799_9FIRM</name>
<feature type="transmembrane region" description="Helical" evidence="3">
    <location>
        <begin position="353"/>
        <end position="372"/>
    </location>
</feature>
<feature type="transmembrane region" description="Helical" evidence="3">
    <location>
        <begin position="274"/>
        <end position="295"/>
    </location>
</feature>
<feature type="transmembrane region" description="Helical" evidence="3">
    <location>
        <begin position="328"/>
        <end position="347"/>
    </location>
</feature>
<dbReference type="InterPro" id="IPR001387">
    <property type="entry name" value="Cro/C1-type_HTH"/>
</dbReference>